<evidence type="ECO:0000256" key="2">
    <source>
        <dbReference type="ARBA" id="ARBA00022840"/>
    </source>
</evidence>
<dbReference type="PANTHER" id="PTHR30050">
    <property type="entry name" value="CHROMOSOMAL REPLICATION INITIATOR PROTEIN DNAA"/>
    <property type="match status" value="1"/>
</dbReference>
<dbReference type="Gene3D" id="3.40.50.300">
    <property type="entry name" value="P-loop containing nucleotide triphosphate hydrolases"/>
    <property type="match status" value="1"/>
</dbReference>
<reference evidence="4" key="1">
    <citation type="submission" date="2018-08" db="EMBL/GenBank/DDBJ databases">
        <title>Murine metabolic-syndrome-specific gut microbial biobank.</title>
        <authorList>
            <person name="Liu C."/>
        </authorList>
    </citation>
    <scope>NUCLEOTIDE SEQUENCE [LARGE SCALE GENOMIC DNA]</scope>
    <source>
        <strain evidence="4">Z82</strain>
    </source>
</reference>
<sequence>MAYLKQDELAAVRGLMRSMYFSNDTVEEFLARAIAGQIAAVGELIGSELALRERRKRERLARKARFPQAKSFDGYDFSQVTLPEGYSVDDLESLDFVEAAQDFVFHGQTGRGKTHLAIAIGMACAAKGMEARFFTAAELVLVLTRASRDNRLEAVLKDIGRARLLIVDELGYVPLDQEGARLLFQVLSDCYERRSLVITTNIEFSKWGVVFGDDKMAQALIDRVMHHGRLVELNGGSKRMEHALMLGRAAV</sequence>
<name>A0A7C9P5P9_9BACT</name>
<dbReference type="EMBL" id="QWKH01000053">
    <property type="protein sequence ID" value="NBI34891.1"/>
    <property type="molecule type" value="Genomic_DNA"/>
</dbReference>
<dbReference type="NCBIfam" id="NF038214">
    <property type="entry name" value="IS21_help_AAA"/>
    <property type="match status" value="1"/>
</dbReference>
<evidence type="ECO:0000313" key="4">
    <source>
        <dbReference type="EMBL" id="NBI34891.1"/>
    </source>
</evidence>
<dbReference type="GO" id="GO:0006260">
    <property type="term" value="P:DNA replication"/>
    <property type="evidence" value="ECO:0007669"/>
    <property type="project" value="TreeGrafter"/>
</dbReference>
<proteinExistence type="predicted"/>
<comment type="caution">
    <text evidence="4">The sequence shown here is derived from an EMBL/GenBank/DDBJ whole genome shotgun (WGS) entry which is preliminary data.</text>
</comment>
<accession>A0A7C9P5P9</accession>
<dbReference type="PANTHER" id="PTHR30050:SF4">
    <property type="entry name" value="ATP-BINDING PROTEIN RV3427C IN INSERTION SEQUENCE-RELATED"/>
    <property type="match status" value="1"/>
</dbReference>
<dbReference type="InterPro" id="IPR027417">
    <property type="entry name" value="P-loop_NTPase"/>
</dbReference>
<dbReference type="PIRSF" id="PIRSF003073">
    <property type="entry name" value="DNAC_TnpB_IstB"/>
    <property type="match status" value="1"/>
</dbReference>
<protein>
    <submittedName>
        <fullName evidence="4">ATP-binding protein</fullName>
    </submittedName>
</protein>
<dbReference type="InterPro" id="IPR002611">
    <property type="entry name" value="IstB_ATP-bd"/>
</dbReference>
<feature type="domain" description="IstB-like ATP-binding" evidence="3">
    <location>
        <begin position="38"/>
        <end position="242"/>
    </location>
</feature>
<dbReference type="SUPFAM" id="SSF52540">
    <property type="entry name" value="P-loop containing nucleoside triphosphate hydrolases"/>
    <property type="match status" value="1"/>
</dbReference>
<dbReference type="GO" id="GO:0005524">
    <property type="term" value="F:ATP binding"/>
    <property type="evidence" value="ECO:0007669"/>
    <property type="project" value="UniProtKB-KW"/>
</dbReference>
<evidence type="ECO:0000259" key="3">
    <source>
        <dbReference type="Pfam" id="PF01695"/>
    </source>
</evidence>
<dbReference type="InterPro" id="IPR047661">
    <property type="entry name" value="IstB"/>
</dbReference>
<keyword evidence="1" id="KW-0547">Nucleotide-binding</keyword>
<keyword evidence="2 4" id="KW-0067">ATP-binding</keyword>
<organism evidence="4">
    <name type="scientific">Muribaculaceae bacterium Z82</name>
    <dbReference type="NCBI Taxonomy" id="2304548"/>
    <lineage>
        <taxon>Bacteria</taxon>
        <taxon>Pseudomonadati</taxon>
        <taxon>Bacteroidota</taxon>
        <taxon>Bacteroidia</taxon>
        <taxon>Bacteroidales</taxon>
        <taxon>Muribaculaceae</taxon>
    </lineage>
</organism>
<dbReference type="InterPro" id="IPR028350">
    <property type="entry name" value="DNAC/IstB-like"/>
</dbReference>
<gene>
    <name evidence="4" type="ORF">D1639_07585</name>
</gene>
<dbReference type="Pfam" id="PF01695">
    <property type="entry name" value="IstB_IS21"/>
    <property type="match status" value="1"/>
</dbReference>
<evidence type="ECO:0000256" key="1">
    <source>
        <dbReference type="ARBA" id="ARBA00022741"/>
    </source>
</evidence>
<dbReference type="AlphaFoldDB" id="A0A7C9P5P9"/>